<dbReference type="PANTHER" id="PTHR32089">
    <property type="entry name" value="METHYL-ACCEPTING CHEMOTAXIS PROTEIN MCPB"/>
    <property type="match status" value="1"/>
</dbReference>
<evidence type="ECO:0000313" key="7">
    <source>
        <dbReference type="EMBL" id="MDC7695307.1"/>
    </source>
</evidence>
<dbReference type="PANTHER" id="PTHR32089:SF112">
    <property type="entry name" value="LYSOZYME-LIKE PROTEIN-RELATED"/>
    <property type="match status" value="1"/>
</dbReference>
<sequence>MRIKNVPIAFKIVGILAFLAISMISVGAHYAVTFKNINQTYSELATDDYPALVALIRISQRNAYIAQHLFKVESLTCPSQACEAAGKEVTSSVKESDELMQTARDHVHGRDDVLDQLDAARKQITAAAQPATTAYLSGDKVAGRRHLQEVEKGQQTFRKVIRPLIKDIDNSTQTTTADLQKRTENLLQLGALVALGLALAAILISFLGARALIARPILDVCNHMKRMSDGDISEMSLDSTRRDEIGRMNGALLIFAEGLRHAETLRAQAAQDKAAAEALRRQAMLDLADEFERSVGGIVTLVSSAATEMQAAATQLNALAQEATVQSVAVSAAAEEAGASVTSVAASTEELGSSISEISRQVEMSATVAATAAREADGVQSIVRELTDTAASIGGVIELIAGLADQTNLLALNATIESARAGESGKGFAVVASEVKTLAGQTALATTEISSKVAHIQEAAGKAALAMQSITGTISRINSSSTAIAASVEQQGAATREIVQAVTQASVGTQQVSSNITGVASSAEQTGGAASQVQTASAELALQAERLHSEMDRCLSNVRAA</sequence>
<comment type="similarity">
    <text evidence="2">Belongs to the methyl-accepting chemotaxis (MCP) protein family.</text>
</comment>
<dbReference type="InterPro" id="IPR004090">
    <property type="entry name" value="Chemotax_Me-accpt_rcpt"/>
</dbReference>
<comment type="caution">
    <text evidence="7">The sequence shown here is derived from an EMBL/GenBank/DDBJ whole genome shotgun (WGS) entry which is preliminary data.</text>
</comment>
<dbReference type="PROSITE" id="PS50885">
    <property type="entry name" value="HAMP"/>
    <property type="match status" value="1"/>
</dbReference>
<protein>
    <submittedName>
        <fullName evidence="7">HAMP domain-containing methyl-accepting chemotaxis protein</fullName>
    </submittedName>
</protein>
<dbReference type="InterPro" id="IPR003660">
    <property type="entry name" value="HAMP_dom"/>
</dbReference>
<feature type="transmembrane region" description="Helical" evidence="4">
    <location>
        <begin position="12"/>
        <end position="32"/>
    </location>
</feature>
<dbReference type="InterPro" id="IPR004089">
    <property type="entry name" value="MCPsignal_dom"/>
</dbReference>
<keyword evidence="4" id="KW-1133">Transmembrane helix</keyword>
<dbReference type="SMART" id="SM00283">
    <property type="entry name" value="MA"/>
    <property type="match status" value="1"/>
</dbReference>
<dbReference type="Gene3D" id="1.10.287.950">
    <property type="entry name" value="Methyl-accepting chemotaxis protein"/>
    <property type="match status" value="1"/>
</dbReference>
<dbReference type="Proteomes" id="UP001216595">
    <property type="component" value="Unassembled WGS sequence"/>
</dbReference>
<feature type="domain" description="Methyl-accepting transducer" evidence="5">
    <location>
        <begin position="305"/>
        <end position="541"/>
    </location>
</feature>
<dbReference type="RefSeq" id="WP_272741982.1">
    <property type="nucleotide sequence ID" value="NZ_JAQQKW010000008.1"/>
</dbReference>
<dbReference type="SUPFAM" id="SSF58104">
    <property type="entry name" value="Methyl-accepting chemotaxis protein (MCP) signaling domain"/>
    <property type="match status" value="1"/>
</dbReference>
<keyword evidence="1 3" id="KW-0807">Transducer</keyword>
<feature type="domain" description="HAMP" evidence="6">
    <location>
        <begin position="211"/>
        <end position="264"/>
    </location>
</feature>
<dbReference type="Gene3D" id="6.10.340.10">
    <property type="match status" value="1"/>
</dbReference>
<evidence type="ECO:0000259" key="6">
    <source>
        <dbReference type="PROSITE" id="PS50885"/>
    </source>
</evidence>
<accession>A0ABT5IH72</accession>
<evidence type="ECO:0000256" key="3">
    <source>
        <dbReference type="PROSITE-ProRule" id="PRU00284"/>
    </source>
</evidence>
<evidence type="ECO:0000256" key="2">
    <source>
        <dbReference type="ARBA" id="ARBA00029447"/>
    </source>
</evidence>
<dbReference type="PROSITE" id="PS50111">
    <property type="entry name" value="CHEMOTAXIS_TRANSDUC_2"/>
    <property type="match status" value="1"/>
</dbReference>
<proteinExistence type="inferred from homology"/>
<organism evidence="7 8">
    <name type="scientific">Asticcacaulis currens</name>
    <dbReference type="NCBI Taxonomy" id="2984210"/>
    <lineage>
        <taxon>Bacteria</taxon>
        <taxon>Pseudomonadati</taxon>
        <taxon>Pseudomonadota</taxon>
        <taxon>Alphaproteobacteria</taxon>
        <taxon>Caulobacterales</taxon>
        <taxon>Caulobacteraceae</taxon>
        <taxon>Asticcacaulis</taxon>
    </lineage>
</organism>
<dbReference type="EMBL" id="JAQQKW010000008">
    <property type="protein sequence ID" value="MDC7695307.1"/>
    <property type="molecule type" value="Genomic_DNA"/>
</dbReference>
<keyword evidence="4" id="KW-0472">Membrane</keyword>
<dbReference type="PRINTS" id="PR00260">
    <property type="entry name" value="CHEMTRNSDUCR"/>
</dbReference>
<name>A0ABT5IH72_9CAUL</name>
<keyword evidence="8" id="KW-1185">Reference proteome</keyword>
<gene>
    <name evidence="7" type="ORF">PQU94_13560</name>
</gene>
<feature type="transmembrane region" description="Helical" evidence="4">
    <location>
        <begin position="186"/>
        <end position="209"/>
    </location>
</feature>
<evidence type="ECO:0000259" key="5">
    <source>
        <dbReference type="PROSITE" id="PS50111"/>
    </source>
</evidence>
<keyword evidence="4" id="KW-0812">Transmembrane</keyword>
<evidence type="ECO:0000256" key="1">
    <source>
        <dbReference type="ARBA" id="ARBA00023224"/>
    </source>
</evidence>
<reference evidence="7 8" key="1">
    <citation type="submission" date="2023-01" db="EMBL/GenBank/DDBJ databases">
        <title>Novel species of the genus Asticcacaulis isolated from rivers.</title>
        <authorList>
            <person name="Lu H."/>
        </authorList>
    </citation>
    <scope>NUCLEOTIDE SEQUENCE [LARGE SCALE GENOMIC DNA]</scope>
    <source>
        <strain evidence="7 8">DXS10W</strain>
    </source>
</reference>
<dbReference type="Pfam" id="PF00015">
    <property type="entry name" value="MCPsignal"/>
    <property type="match status" value="1"/>
</dbReference>
<evidence type="ECO:0000313" key="8">
    <source>
        <dbReference type="Proteomes" id="UP001216595"/>
    </source>
</evidence>
<evidence type="ECO:0000256" key="4">
    <source>
        <dbReference type="SAM" id="Phobius"/>
    </source>
</evidence>
<dbReference type="SMART" id="SM00304">
    <property type="entry name" value="HAMP"/>
    <property type="match status" value="1"/>
</dbReference>
<dbReference type="CDD" id="cd06225">
    <property type="entry name" value="HAMP"/>
    <property type="match status" value="1"/>
</dbReference>